<dbReference type="EMBL" id="BJXJ01000061">
    <property type="protein sequence ID" value="GEM77537.1"/>
    <property type="molecule type" value="Genomic_DNA"/>
</dbReference>
<proteinExistence type="predicted"/>
<organism evidence="1 2">
    <name type="scientific">Vibrio sagamiensis NBRC 104589</name>
    <dbReference type="NCBI Taxonomy" id="1219064"/>
    <lineage>
        <taxon>Bacteria</taxon>
        <taxon>Pseudomonadati</taxon>
        <taxon>Pseudomonadota</taxon>
        <taxon>Gammaproteobacteria</taxon>
        <taxon>Vibrionales</taxon>
        <taxon>Vibrionaceae</taxon>
        <taxon>Vibrio</taxon>
    </lineage>
</organism>
<name>A0A511QK17_9VIBR</name>
<evidence type="ECO:0000313" key="1">
    <source>
        <dbReference type="EMBL" id="GEM77537.1"/>
    </source>
</evidence>
<dbReference type="Proteomes" id="UP000321922">
    <property type="component" value="Unassembled WGS sequence"/>
</dbReference>
<gene>
    <name evidence="1" type="ORF">VSA01S_36490</name>
</gene>
<accession>A0A511QK17</accession>
<keyword evidence="2" id="KW-1185">Reference proteome</keyword>
<sequence>MSNNLFFRELVCGLSIEETAELCFKSVKTVKLWDKGKPIPPECKRLMRMKRSKELGISNEWQQFTMRNDRLELPTGQLVTPHQILLGVALLELGAENDRRVSHKVIKYARALKEMI</sequence>
<dbReference type="RefSeq" id="WP_227739672.1">
    <property type="nucleotide sequence ID" value="NZ_BAOJ01000264.1"/>
</dbReference>
<dbReference type="AlphaFoldDB" id="A0A511QK17"/>
<evidence type="ECO:0000313" key="2">
    <source>
        <dbReference type="Proteomes" id="UP000321922"/>
    </source>
</evidence>
<protein>
    <submittedName>
        <fullName evidence="1">Uncharacterized protein</fullName>
    </submittedName>
</protein>
<reference evidence="1 2" key="1">
    <citation type="submission" date="2019-07" db="EMBL/GenBank/DDBJ databases">
        <title>Whole genome shotgun sequence of Vibrio sagamiensis NBRC 104589.</title>
        <authorList>
            <person name="Hosoyama A."/>
            <person name="Uohara A."/>
            <person name="Ohji S."/>
            <person name="Ichikawa N."/>
        </authorList>
    </citation>
    <scope>NUCLEOTIDE SEQUENCE [LARGE SCALE GENOMIC DNA]</scope>
    <source>
        <strain evidence="1 2">NBRC 104589</strain>
    </source>
</reference>
<comment type="caution">
    <text evidence="1">The sequence shown here is derived from an EMBL/GenBank/DDBJ whole genome shotgun (WGS) entry which is preliminary data.</text>
</comment>